<keyword evidence="8" id="KW-1133">Transmembrane helix</keyword>
<dbReference type="GO" id="GO:0043565">
    <property type="term" value="F:sequence-specific DNA binding"/>
    <property type="evidence" value="ECO:0007669"/>
    <property type="project" value="InterPro"/>
</dbReference>
<dbReference type="PROSITE" id="PS50114">
    <property type="entry name" value="GATA_ZN_FINGER_2"/>
    <property type="match status" value="1"/>
</dbReference>
<organism evidence="10 11">
    <name type="scientific">Hibiscus syriacus</name>
    <name type="common">Rose of Sharon</name>
    <dbReference type="NCBI Taxonomy" id="106335"/>
    <lineage>
        <taxon>Eukaryota</taxon>
        <taxon>Viridiplantae</taxon>
        <taxon>Streptophyta</taxon>
        <taxon>Embryophyta</taxon>
        <taxon>Tracheophyta</taxon>
        <taxon>Spermatophyta</taxon>
        <taxon>Magnoliopsida</taxon>
        <taxon>eudicotyledons</taxon>
        <taxon>Gunneridae</taxon>
        <taxon>Pentapetalae</taxon>
        <taxon>rosids</taxon>
        <taxon>malvids</taxon>
        <taxon>Malvales</taxon>
        <taxon>Malvaceae</taxon>
        <taxon>Malvoideae</taxon>
        <taxon>Hibiscus</taxon>
    </lineage>
</organism>
<dbReference type="Proteomes" id="UP000436088">
    <property type="component" value="Unassembled WGS sequence"/>
</dbReference>
<dbReference type="PANTHER" id="PTHR47255:SF4">
    <property type="entry name" value="GATA ZINC FINGER DOMAIN-CONTAINING PROTEIN 12"/>
    <property type="match status" value="1"/>
</dbReference>
<evidence type="ECO:0000256" key="2">
    <source>
        <dbReference type="ARBA" id="ARBA00022771"/>
    </source>
</evidence>
<keyword evidence="8" id="KW-0812">Transmembrane</keyword>
<dbReference type="AlphaFoldDB" id="A0A6A2Y9I5"/>
<accession>A0A6A2Y9I5</accession>
<evidence type="ECO:0000256" key="1">
    <source>
        <dbReference type="ARBA" id="ARBA00022723"/>
    </source>
</evidence>
<evidence type="ECO:0000256" key="3">
    <source>
        <dbReference type="ARBA" id="ARBA00022833"/>
    </source>
</evidence>
<comment type="caution">
    <text evidence="10">The sequence shown here is derived from an EMBL/GenBank/DDBJ whole genome shotgun (WGS) entry which is preliminary data.</text>
</comment>
<evidence type="ECO:0000256" key="5">
    <source>
        <dbReference type="ARBA" id="ARBA00023125"/>
    </source>
</evidence>
<evidence type="ECO:0000256" key="4">
    <source>
        <dbReference type="ARBA" id="ARBA00023015"/>
    </source>
</evidence>
<feature type="transmembrane region" description="Helical" evidence="8">
    <location>
        <begin position="21"/>
        <end position="42"/>
    </location>
</feature>
<gene>
    <name evidence="10" type="ORF">F3Y22_tig00112488pilonHSYRG00134</name>
</gene>
<keyword evidence="8" id="KW-0472">Membrane</keyword>
<dbReference type="InterPro" id="IPR000679">
    <property type="entry name" value="Znf_GATA"/>
</dbReference>
<evidence type="ECO:0000256" key="6">
    <source>
        <dbReference type="ARBA" id="ARBA00023163"/>
    </source>
</evidence>
<keyword evidence="11" id="KW-1185">Reference proteome</keyword>
<evidence type="ECO:0000313" key="11">
    <source>
        <dbReference type="Proteomes" id="UP000436088"/>
    </source>
</evidence>
<dbReference type="GO" id="GO:0006355">
    <property type="term" value="P:regulation of DNA-templated transcription"/>
    <property type="evidence" value="ECO:0007669"/>
    <property type="project" value="InterPro"/>
</dbReference>
<keyword evidence="3" id="KW-0862">Zinc</keyword>
<evidence type="ECO:0000256" key="7">
    <source>
        <dbReference type="PROSITE-ProRule" id="PRU00094"/>
    </source>
</evidence>
<reference evidence="10" key="1">
    <citation type="submission" date="2019-09" db="EMBL/GenBank/DDBJ databases">
        <title>Draft genome information of white flower Hibiscus syriacus.</title>
        <authorList>
            <person name="Kim Y.-M."/>
        </authorList>
    </citation>
    <scope>NUCLEOTIDE SEQUENCE [LARGE SCALE GENOMIC DNA]</scope>
    <source>
        <strain evidence="10">YM2019G1</strain>
    </source>
</reference>
<evidence type="ECO:0000259" key="9">
    <source>
        <dbReference type="PROSITE" id="PS50114"/>
    </source>
</evidence>
<dbReference type="GO" id="GO:0008270">
    <property type="term" value="F:zinc ion binding"/>
    <property type="evidence" value="ECO:0007669"/>
    <property type="project" value="UniProtKB-KW"/>
</dbReference>
<dbReference type="EMBL" id="VEPZ02001591">
    <property type="protein sequence ID" value="KAE8666884.1"/>
    <property type="molecule type" value="Genomic_DNA"/>
</dbReference>
<dbReference type="Pfam" id="PF00320">
    <property type="entry name" value="GATA"/>
    <property type="match status" value="1"/>
</dbReference>
<keyword evidence="5" id="KW-0238">DNA-binding</keyword>
<evidence type="ECO:0000313" key="10">
    <source>
        <dbReference type="EMBL" id="KAE8666884.1"/>
    </source>
</evidence>
<keyword evidence="6" id="KW-0804">Transcription</keyword>
<keyword evidence="2 7" id="KW-0863">Zinc-finger</keyword>
<protein>
    <recommendedName>
        <fullName evidence="9">GATA-type domain-containing protein</fullName>
    </recommendedName>
</protein>
<dbReference type="InterPro" id="IPR052138">
    <property type="entry name" value="GATA_ZnFinger_Domain"/>
</dbReference>
<dbReference type="InterPro" id="IPR013088">
    <property type="entry name" value="Znf_NHR/GATA"/>
</dbReference>
<keyword evidence="1" id="KW-0479">Metal-binding</keyword>
<dbReference type="Gene3D" id="3.30.50.10">
    <property type="entry name" value="Erythroid Transcription Factor GATA-1, subunit A"/>
    <property type="match status" value="1"/>
</dbReference>
<proteinExistence type="predicted"/>
<evidence type="ECO:0000256" key="8">
    <source>
        <dbReference type="SAM" id="Phobius"/>
    </source>
</evidence>
<feature type="domain" description="GATA-type" evidence="9">
    <location>
        <begin position="145"/>
        <end position="166"/>
    </location>
</feature>
<sequence>MITPTAPPFGLKSQPSSSSPFWVKISTFFIIFFLLSYLSHYLQPTVQNQAGSYQSEPQEFQDQAKIYVPDDGQLKLSTWKKEERGESVDHHHEDSSYMWMPSKMRILRKRMLGFIKKLDEIRRGEGFGSISPHHLRITAASLPIITTTTNCADCNTTKTPLWRSGPRVPVQRLWNSTRKARRAMLQRLRMGPLLQLRPTRTKTKDEKEAAILMALSYGLVHG</sequence>
<name>A0A6A2Y9I5_HIBSY</name>
<keyword evidence="4" id="KW-0805">Transcription regulation</keyword>
<dbReference type="PANTHER" id="PTHR47255">
    <property type="entry name" value="GATA TRANSCRIPTION FACTOR 22-RELATED"/>
    <property type="match status" value="1"/>
</dbReference>